<protein>
    <submittedName>
        <fullName evidence="2">Uncharacterized protein</fullName>
    </submittedName>
</protein>
<gene>
    <name evidence="2" type="ORF">BED41_12470</name>
</gene>
<dbReference type="AlphaFoldDB" id="A0A1B2I7B5"/>
<reference evidence="2" key="1">
    <citation type="submission" date="2016-08" db="EMBL/GenBank/DDBJ databases">
        <title>Complete genome of Cloacibacillus porcorum.</title>
        <authorList>
            <person name="Looft T."/>
            <person name="Bayles D.O."/>
            <person name="Alt D.P."/>
        </authorList>
    </citation>
    <scope>NUCLEOTIDE SEQUENCE [LARGE SCALE GENOMIC DNA]</scope>
    <source>
        <strain evidence="2">CL-84</strain>
    </source>
</reference>
<organism evidence="2 3">
    <name type="scientific">Cloacibacillus porcorum</name>
    <dbReference type="NCBI Taxonomy" id="1197717"/>
    <lineage>
        <taxon>Bacteria</taxon>
        <taxon>Thermotogati</taxon>
        <taxon>Synergistota</taxon>
        <taxon>Synergistia</taxon>
        <taxon>Synergistales</taxon>
        <taxon>Synergistaceae</taxon>
        <taxon>Cloacibacillus</taxon>
    </lineage>
</organism>
<keyword evidence="1" id="KW-0812">Transmembrane</keyword>
<keyword evidence="3" id="KW-1185">Reference proteome</keyword>
<evidence type="ECO:0000256" key="1">
    <source>
        <dbReference type="SAM" id="Phobius"/>
    </source>
</evidence>
<dbReference type="KEGG" id="cpor:BED41_12470"/>
<dbReference type="EMBL" id="CP016757">
    <property type="protein sequence ID" value="ANZ45827.1"/>
    <property type="molecule type" value="Genomic_DNA"/>
</dbReference>
<dbReference type="Proteomes" id="UP000093044">
    <property type="component" value="Chromosome"/>
</dbReference>
<feature type="transmembrane region" description="Helical" evidence="1">
    <location>
        <begin position="5"/>
        <end position="21"/>
    </location>
</feature>
<accession>A0A1B2I7B5</accession>
<sequence length="76" mass="8865">MKRKYIRWLFLIAFVIFAVILKELRLMNSHTGLFIILWLLASYVVVFGIVYFRDKDVVIEADSISAEDARIDVGLE</sequence>
<name>A0A1B2I7B5_9BACT</name>
<feature type="transmembrane region" description="Helical" evidence="1">
    <location>
        <begin position="33"/>
        <end position="52"/>
    </location>
</feature>
<keyword evidence="1" id="KW-1133">Transmembrane helix</keyword>
<evidence type="ECO:0000313" key="2">
    <source>
        <dbReference type="EMBL" id="ANZ45827.1"/>
    </source>
</evidence>
<proteinExistence type="predicted"/>
<dbReference type="STRING" id="1197717.BED41_12470"/>
<keyword evidence="1" id="KW-0472">Membrane</keyword>
<evidence type="ECO:0000313" key="3">
    <source>
        <dbReference type="Proteomes" id="UP000093044"/>
    </source>
</evidence>